<accession>C6LLL3</accession>
<evidence type="ECO:0000313" key="1">
    <source>
        <dbReference type="EMBL" id="EET58477.1"/>
    </source>
</evidence>
<dbReference type="STRING" id="168384.SAMN05660368_03966"/>
<dbReference type="Gene3D" id="3.40.50.1820">
    <property type="entry name" value="alpha/beta hydrolase"/>
    <property type="match status" value="1"/>
</dbReference>
<dbReference type="PANTHER" id="PTHR48098">
    <property type="entry name" value="ENTEROCHELIN ESTERASE-RELATED"/>
    <property type="match status" value="1"/>
</dbReference>
<dbReference type="Pfam" id="PF00756">
    <property type="entry name" value="Esterase"/>
    <property type="match status" value="1"/>
</dbReference>
<gene>
    <name evidence="1" type="ORF">BRYFOR_09561</name>
</gene>
<dbReference type="AlphaFoldDB" id="C6LLL3"/>
<dbReference type="ESTHER" id="9firm-c6lll3">
    <property type="family name" value="A85-IroE-IroD-Fes-Yiel"/>
</dbReference>
<dbReference type="InterPro" id="IPR050583">
    <property type="entry name" value="Mycobacterial_A85_antigen"/>
</dbReference>
<dbReference type="eggNOG" id="COG2819">
    <property type="taxonomic scope" value="Bacteria"/>
</dbReference>
<sequence>MIEKWKVTVPVLTGNEERNAYIYLPESYYNGNEDTRYPVLYMFDGHNVFFDSDATYGKSWGMKEYMESTGTQMIIAAVECNHSPDHGRLKEYSPYNFSDPAYGKITGYGDQTMEWMIHTFKQDIDRRFRTLADRDHTYIAGSSMGGLMSLYAVLEYNQTFSRAAALSPSIWVAPAKLDKLIREAQLLPDTIVYIDYGEHEMKMRPGMDRHFKNIVARLLERSILLVSRIVPGGTHCEACWEKQIPFFMSTITYPETSREGQE</sequence>
<keyword evidence="2" id="KW-1185">Reference proteome</keyword>
<proteinExistence type="predicted"/>
<reference evidence="1" key="1">
    <citation type="submission" date="2009-07" db="EMBL/GenBank/DDBJ databases">
        <authorList>
            <person name="Weinstock G."/>
            <person name="Sodergren E."/>
            <person name="Clifton S."/>
            <person name="Fulton L."/>
            <person name="Fulton B."/>
            <person name="Courtney L."/>
            <person name="Fronick C."/>
            <person name="Harrison M."/>
            <person name="Strong C."/>
            <person name="Farmer C."/>
            <person name="Delahaunty K."/>
            <person name="Markovic C."/>
            <person name="Hall O."/>
            <person name="Minx P."/>
            <person name="Tomlinson C."/>
            <person name="Mitreva M."/>
            <person name="Nelson J."/>
            <person name="Hou S."/>
            <person name="Wollam A."/>
            <person name="Pepin K.H."/>
            <person name="Johnson M."/>
            <person name="Bhonagiri V."/>
            <person name="Nash W.E."/>
            <person name="Warren W."/>
            <person name="Chinwalla A."/>
            <person name="Mardis E.R."/>
            <person name="Wilson R.K."/>
        </authorList>
    </citation>
    <scope>NUCLEOTIDE SEQUENCE [LARGE SCALE GENOMIC DNA]</scope>
    <source>
        <strain evidence="1">DSM 14469</strain>
    </source>
</reference>
<dbReference type="InterPro" id="IPR029058">
    <property type="entry name" value="AB_hydrolase_fold"/>
</dbReference>
<comment type="caution">
    <text evidence="1">The sequence shown here is derived from an EMBL/GenBank/DDBJ whole genome shotgun (WGS) entry which is preliminary data.</text>
</comment>
<dbReference type="SUPFAM" id="SSF53474">
    <property type="entry name" value="alpha/beta-Hydrolases"/>
    <property type="match status" value="1"/>
</dbReference>
<organism evidence="1 2">
    <name type="scientific">Marvinbryantia formatexigens DSM 14469</name>
    <dbReference type="NCBI Taxonomy" id="478749"/>
    <lineage>
        <taxon>Bacteria</taxon>
        <taxon>Bacillati</taxon>
        <taxon>Bacillota</taxon>
        <taxon>Clostridia</taxon>
        <taxon>Lachnospirales</taxon>
        <taxon>Lachnospiraceae</taxon>
        <taxon>Marvinbryantia</taxon>
    </lineage>
</organism>
<name>C6LLL3_9FIRM</name>
<dbReference type="EMBL" id="ACCL02000031">
    <property type="protein sequence ID" value="EET58477.1"/>
    <property type="molecule type" value="Genomic_DNA"/>
</dbReference>
<dbReference type="RefSeq" id="WP_006864314.1">
    <property type="nucleotide sequence ID" value="NZ_ACCL02000031.1"/>
</dbReference>
<protein>
    <submittedName>
        <fullName evidence="1">Esterase</fullName>
    </submittedName>
</protein>
<dbReference type="OrthoDB" id="9794761at2"/>
<evidence type="ECO:0000313" key="2">
    <source>
        <dbReference type="Proteomes" id="UP000005561"/>
    </source>
</evidence>
<dbReference type="PANTHER" id="PTHR48098:SF6">
    <property type="entry name" value="FERRI-BACILLIBACTIN ESTERASE BESA"/>
    <property type="match status" value="1"/>
</dbReference>
<dbReference type="Proteomes" id="UP000005561">
    <property type="component" value="Unassembled WGS sequence"/>
</dbReference>
<dbReference type="InterPro" id="IPR000801">
    <property type="entry name" value="Esterase-like"/>
</dbReference>